<comment type="caution">
    <text evidence="3">The sequence shown here is derived from an EMBL/GenBank/DDBJ whole genome shotgun (WGS) entry which is preliminary data.</text>
</comment>
<dbReference type="InterPro" id="IPR011989">
    <property type="entry name" value="ARM-like"/>
</dbReference>
<evidence type="ECO:0000313" key="3">
    <source>
        <dbReference type="EMBL" id="KAL2491267.1"/>
    </source>
</evidence>
<dbReference type="PROSITE" id="PS50176">
    <property type="entry name" value="ARM_REPEAT"/>
    <property type="match status" value="2"/>
</dbReference>
<protein>
    <submittedName>
        <fullName evidence="3">Protein ARABIDILLO 1</fullName>
    </submittedName>
</protein>
<dbReference type="PANTHER" id="PTHR46976:SF1">
    <property type="entry name" value="PROTEIN ARABIDILLO 1"/>
    <property type="match status" value="1"/>
</dbReference>
<accession>A0ABD1RS67</accession>
<evidence type="ECO:0000313" key="4">
    <source>
        <dbReference type="Proteomes" id="UP001604336"/>
    </source>
</evidence>
<proteinExistence type="predicted"/>
<dbReference type="EMBL" id="JBFOLK010000008">
    <property type="protein sequence ID" value="KAL2491267.1"/>
    <property type="molecule type" value="Genomic_DNA"/>
</dbReference>
<dbReference type="InterPro" id="IPR006553">
    <property type="entry name" value="Leu-rich_rpt_Cys-con_subtyp"/>
</dbReference>
<dbReference type="PANTHER" id="PTHR46976">
    <property type="entry name" value="PROTEIN ARABIDILLO 1"/>
    <property type="match status" value="1"/>
</dbReference>
<keyword evidence="1" id="KW-0677">Repeat</keyword>
<evidence type="ECO:0000256" key="1">
    <source>
        <dbReference type="ARBA" id="ARBA00022737"/>
    </source>
</evidence>
<dbReference type="Gene3D" id="1.25.10.10">
    <property type="entry name" value="Leucine-rich Repeat Variant"/>
    <property type="match status" value="2"/>
</dbReference>
<dbReference type="SUPFAM" id="SSF52047">
    <property type="entry name" value="RNI-like"/>
    <property type="match status" value="1"/>
</dbReference>
<dbReference type="Pfam" id="PF00514">
    <property type="entry name" value="Arm"/>
    <property type="match status" value="1"/>
</dbReference>
<dbReference type="SMART" id="SM00367">
    <property type="entry name" value="LRR_CC"/>
    <property type="match status" value="3"/>
</dbReference>
<gene>
    <name evidence="3" type="ORF">Adt_26895</name>
</gene>
<dbReference type="SMART" id="SM00185">
    <property type="entry name" value="ARM"/>
    <property type="match status" value="4"/>
</dbReference>
<dbReference type="Proteomes" id="UP001604336">
    <property type="component" value="Unassembled WGS sequence"/>
</dbReference>
<keyword evidence="4" id="KW-1185">Reference proteome</keyword>
<organism evidence="3 4">
    <name type="scientific">Abeliophyllum distichum</name>
    <dbReference type="NCBI Taxonomy" id="126358"/>
    <lineage>
        <taxon>Eukaryota</taxon>
        <taxon>Viridiplantae</taxon>
        <taxon>Streptophyta</taxon>
        <taxon>Embryophyta</taxon>
        <taxon>Tracheophyta</taxon>
        <taxon>Spermatophyta</taxon>
        <taxon>Magnoliopsida</taxon>
        <taxon>eudicotyledons</taxon>
        <taxon>Gunneridae</taxon>
        <taxon>Pentapetalae</taxon>
        <taxon>asterids</taxon>
        <taxon>lamiids</taxon>
        <taxon>Lamiales</taxon>
        <taxon>Oleaceae</taxon>
        <taxon>Forsythieae</taxon>
        <taxon>Abeliophyllum</taxon>
    </lineage>
</organism>
<sequence length="591" mass="64766">MNWRVQRGAARRDEEERVNFPEIENSSSSRLSLEKGMVDWTRELDLRHHKCDTAAATSLASRCDNLQRLSFCGLDSANAIINLRARNLREIRGDCCKKISDATLSILVARHEALECLQIGPDFCSRISNDAVKAIAICCPQLKKLRLSGVHEVDANAINALAQHCQYLTDIGFIDCRKVDETALGNVASVRLLSVAGTTNIKWKSVLRQWSKLPQLTGLDVSRTDIYPNTISRLFSYSHSMKVLCALNCPELEEDTPFISNKNHKGKVLLAFFKDIIKGVASLFVDTRDCEKNVFLDQKKSKIKDGKLDELVNWLEWILSHLLLHFSGRTLRALDNFWLNQGKTLLLSFMQSAPEEVQGRAARALATSVVIDLENDSIDTGRAEAVIRDGGTCLRLNLARSLPEVLQSEAVKAISALSVNANVAKAVAVQGGISILADLARSMNRVVVKAAAGGLCNLSVGEEHKGAIVKASGVKVLVGLISKWLSYPGGEGVLCGSCFRRWSACLSNASSELQSYRSVEQATRALANLTAHVDSNTNNTAVGREEGALETIVELTRSHHDGVRHEAAGALRNLSFSGDENSGRDHSSPWR</sequence>
<evidence type="ECO:0000256" key="2">
    <source>
        <dbReference type="PROSITE-ProRule" id="PRU00259"/>
    </source>
</evidence>
<dbReference type="InterPro" id="IPR016024">
    <property type="entry name" value="ARM-type_fold"/>
</dbReference>
<feature type="repeat" description="ARM" evidence="2">
    <location>
        <begin position="547"/>
        <end position="575"/>
    </location>
</feature>
<reference evidence="4" key="1">
    <citation type="submission" date="2024-07" db="EMBL/GenBank/DDBJ databases">
        <title>Two chromosome-level genome assemblies of Korean endemic species Abeliophyllum distichum and Forsythia ovata (Oleaceae).</title>
        <authorList>
            <person name="Jang H."/>
        </authorList>
    </citation>
    <scope>NUCLEOTIDE SEQUENCE [LARGE SCALE GENOMIC DNA]</scope>
</reference>
<dbReference type="InterPro" id="IPR000225">
    <property type="entry name" value="Armadillo"/>
</dbReference>
<feature type="repeat" description="ARM" evidence="2">
    <location>
        <begin position="431"/>
        <end position="473"/>
    </location>
</feature>
<dbReference type="Gene3D" id="3.80.10.10">
    <property type="entry name" value="Ribonuclease Inhibitor"/>
    <property type="match status" value="1"/>
</dbReference>
<dbReference type="AlphaFoldDB" id="A0ABD1RS67"/>
<name>A0ABD1RS67_9LAMI</name>
<dbReference type="InterPro" id="IPR032675">
    <property type="entry name" value="LRR_dom_sf"/>
</dbReference>
<dbReference type="SUPFAM" id="SSF48371">
    <property type="entry name" value="ARM repeat"/>
    <property type="match status" value="1"/>
</dbReference>